<dbReference type="AlphaFoldDB" id="A0A1G7FKR8"/>
<organism evidence="2 3">
    <name type="scientific">Paracoccus isoporae</name>
    <dbReference type="NCBI Taxonomy" id="591205"/>
    <lineage>
        <taxon>Bacteria</taxon>
        <taxon>Pseudomonadati</taxon>
        <taxon>Pseudomonadota</taxon>
        <taxon>Alphaproteobacteria</taxon>
        <taxon>Rhodobacterales</taxon>
        <taxon>Paracoccaceae</taxon>
        <taxon>Paracoccus</taxon>
    </lineage>
</organism>
<dbReference type="SUPFAM" id="SSF52821">
    <property type="entry name" value="Rhodanese/Cell cycle control phosphatase"/>
    <property type="match status" value="1"/>
</dbReference>
<evidence type="ECO:0000259" key="1">
    <source>
        <dbReference type="PROSITE" id="PS50206"/>
    </source>
</evidence>
<dbReference type="InterPro" id="IPR036873">
    <property type="entry name" value="Rhodanese-like_dom_sf"/>
</dbReference>
<name>A0A1G7FKR8_9RHOB</name>
<dbReference type="Gene3D" id="3.40.250.10">
    <property type="entry name" value="Rhodanese-like domain"/>
    <property type="match status" value="1"/>
</dbReference>
<dbReference type="PANTHER" id="PTHR44086">
    <property type="entry name" value="THIOSULFATE SULFURTRANSFERASE RDL2, MITOCHONDRIAL-RELATED"/>
    <property type="match status" value="1"/>
</dbReference>
<evidence type="ECO:0000313" key="2">
    <source>
        <dbReference type="EMBL" id="SDE76472.1"/>
    </source>
</evidence>
<evidence type="ECO:0000313" key="3">
    <source>
        <dbReference type="Proteomes" id="UP000199344"/>
    </source>
</evidence>
<dbReference type="PANTHER" id="PTHR44086:SF10">
    <property type="entry name" value="THIOSULFATE SULFURTRANSFERASE_RHODANESE-LIKE DOMAIN-CONTAINING PROTEIN 3"/>
    <property type="match status" value="1"/>
</dbReference>
<dbReference type="SMART" id="SM00450">
    <property type="entry name" value="RHOD"/>
    <property type="match status" value="1"/>
</dbReference>
<reference evidence="2 3" key="1">
    <citation type="submission" date="2016-10" db="EMBL/GenBank/DDBJ databases">
        <authorList>
            <person name="de Groot N.N."/>
        </authorList>
    </citation>
    <scope>NUCLEOTIDE SEQUENCE [LARGE SCALE GENOMIC DNA]</scope>
    <source>
        <strain evidence="2 3">DSM 22220</strain>
    </source>
</reference>
<dbReference type="EMBL" id="FNAH01000011">
    <property type="protein sequence ID" value="SDE76472.1"/>
    <property type="molecule type" value="Genomic_DNA"/>
</dbReference>
<dbReference type="Pfam" id="PF00581">
    <property type="entry name" value="Rhodanese"/>
    <property type="match status" value="1"/>
</dbReference>
<dbReference type="PROSITE" id="PS50206">
    <property type="entry name" value="RHODANESE_3"/>
    <property type="match status" value="1"/>
</dbReference>
<dbReference type="InterPro" id="IPR001763">
    <property type="entry name" value="Rhodanese-like_dom"/>
</dbReference>
<proteinExistence type="predicted"/>
<keyword evidence="3" id="KW-1185">Reference proteome</keyword>
<dbReference type="GO" id="GO:0004792">
    <property type="term" value="F:thiosulfate-cyanide sulfurtransferase activity"/>
    <property type="evidence" value="ECO:0007669"/>
    <property type="project" value="TreeGrafter"/>
</dbReference>
<sequence length="128" mass="13227">MNKSMKDLVADARSRVDGIAPADAHRAMAQGDVILDVRETAELKSDGAIEGAIHIPRGLVEAQADPETGKANEALAAKRDGTGRVHVLCASGARAALAADSLRQMGYDTAVIEGGLAGWKDAGLPLRA</sequence>
<protein>
    <submittedName>
        <fullName evidence="2">Rhodanese-related sulfurtransferase</fullName>
    </submittedName>
</protein>
<keyword evidence="2" id="KW-0808">Transferase</keyword>
<gene>
    <name evidence="2" type="ORF">SAMN05421538_11120</name>
</gene>
<accession>A0A1G7FKR8</accession>
<dbReference type="Proteomes" id="UP000199344">
    <property type="component" value="Unassembled WGS sequence"/>
</dbReference>
<dbReference type="STRING" id="591205.SAMN05421538_11120"/>
<feature type="domain" description="Rhodanese" evidence="1">
    <location>
        <begin position="28"/>
        <end position="128"/>
    </location>
</feature>